<sequence length="233" mass="26990">MPPAGLEREALSVVSRWDMDSVPFWLSARGTEFLREKLEHREGVFIVECHMLLCAHESVDEVAELVREVLALETHVESESDLLDGQGVELPLWSYTVERNTIVRERVPDGMDGHRRTKLVSFWFYTPCEWRPALYGGTEDRDHLLLDYRMATAPGRCVRAECEHSAQCRLTDCGMRMPRYGVAFRAFLHFSARFARPVSVHGVSLTMMHQEMVRRLERERRGGEDGERGRPWQ</sequence>
<accession>A0A0M9ENA4</accession>
<evidence type="ECO:0000313" key="2">
    <source>
        <dbReference type="Proteomes" id="UP000037904"/>
    </source>
</evidence>
<comment type="caution">
    <text evidence="1">The sequence shown here is derived from an EMBL/GenBank/DDBJ whole genome shotgun (WGS) entry which is preliminary data.</text>
</comment>
<gene>
    <name evidence="1" type="ORF">FLAG1_10666</name>
</gene>
<keyword evidence="2" id="KW-1185">Reference proteome</keyword>
<organism evidence="1 2">
    <name type="scientific">Fusarium langsethiae</name>
    <dbReference type="NCBI Taxonomy" id="179993"/>
    <lineage>
        <taxon>Eukaryota</taxon>
        <taxon>Fungi</taxon>
        <taxon>Dikarya</taxon>
        <taxon>Ascomycota</taxon>
        <taxon>Pezizomycotina</taxon>
        <taxon>Sordariomycetes</taxon>
        <taxon>Hypocreomycetidae</taxon>
        <taxon>Hypocreales</taxon>
        <taxon>Nectriaceae</taxon>
        <taxon>Fusarium</taxon>
    </lineage>
</organism>
<protein>
    <submittedName>
        <fullName evidence="1">Uncharacterized protein</fullName>
    </submittedName>
</protein>
<name>A0A0M9ENA4_FUSLA</name>
<dbReference type="Proteomes" id="UP000037904">
    <property type="component" value="Unassembled WGS sequence"/>
</dbReference>
<dbReference type="AlphaFoldDB" id="A0A0M9ENA4"/>
<dbReference type="EMBL" id="JXCE01000605">
    <property type="protein sequence ID" value="KPA36558.1"/>
    <property type="molecule type" value="Genomic_DNA"/>
</dbReference>
<reference evidence="1 2" key="1">
    <citation type="submission" date="2015-04" db="EMBL/GenBank/DDBJ databases">
        <title>The draft genome sequence of Fusarium langsethiae, a T-2/HT-2 mycotoxin producer.</title>
        <authorList>
            <person name="Lysoe E."/>
            <person name="Divon H.H."/>
            <person name="Terzi V."/>
            <person name="Orru L."/>
            <person name="Lamontanara A."/>
            <person name="Kolseth A.-K."/>
            <person name="Frandsen R.J."/>
            <person name="Nielsen K."/>
            <person name="Thrane U."/>
        </authorList>
    </citation>
    <scope>NUCLEOTIDE SEQUENCE [LARGE SCALE GENOMIC DNA]</scope>
    <source>
        <strain evidence="1 2">Fl201059</strain>
    </source>
</reference>
<proteinExistence type="predicted"/>
<evidence type="ECO:0000313" key="1">
    <source>
        <dbReference type="EMBL" id="KPA36558.1"/>
    </source>
</evidence>